<feature type="transmembrane region" description="Helical" evidence="1">
    <location>
        <begin position="165"/>
        <end position="187"/>
    </location>
</feature>
<feature type="transmembrane region" description="Helical" evidence="1">
    <location>
        <begin position="85"/>
        <end position="108"/>
    </location>
</feature>
<proteinExistence type="predicted"/>
<sequence>MNSRRTTAVVAGVLFLITEVAAVAGLLLYQPVLTDANYVVGAGSDGRVLLGGLLELVLVAAVIGTATTLYPVLESHGKSLALGYLCARLLEGAVIAVGTVSVLSVVTLRRGSAGIDDPTLVAVSKALVAVHDWTFLLGPNFILGANSLLLATLMYRSRLVPRPIAVLGLIGGPLICVSATAVLFGLYDQLSAWGSVAALPVFAWEVSLAVYLIGKGFGQSAGDAVPVARQLATA</sequence>
<evidence type="ECO:0000313" key="2">
    <source>
        <dbReference type="EMBL" id="MFF3224814.1"/>
    </source>
</evidence>
<dbReference type="InterPro" id="IPR025495">
    <property type="entry name" value="DUF4386"/>
</dbReference>
<feature type="transmembrane region" description="Helical" evidence="1">
    <location>
        <begin position="133"/>
        <end position="153"/>
    </location>
</feature>
<keyword evidence="1" id="KW-0472">Membrane</keyword>
<protein>
    <submittedName>
        <fullName evidence="2">DUF4386 domain-containing protein</fullName>
    </submittedName>
</protein>
<reference evidence="2 3" key="1">
    <citation type="submission" date="2024-10" db="EMBL/GenBank/DDBJ databases">
        <title>The Natural Products Discovery Center: Release of the First 8490 Sequenced Strains for Exploring Actinobacteria Biosynthetic Diversity.</title>
        <authorList>
            <person name="Kalkreuter E."/>
            <person name="Kautsar S.A."/>
            <person name="Yang D."/>
            <person name="Bader C.D."/>
            <person name="Teijaro C.N."/>
            <person name="Fluegel L."/>
            <person name="Davis C.M."/>
            <person name="Simpson J.R."/>
            <person name="Lauterbach L."/>
            <person name="Steele A.D."/>
            <person name="Gui C."/>
            <person name="Meng S."/>
            <person name="Li G."/>
            <person name="Viehrig K."/>
            <person name="Ye F."/>
            <person name="Su P."/>
            <person name="Kiefer A.F."/>
            <person name="Nichols A."/>
            <person name="Cepeda A.J."/>
            <person name="Yan W."/>
            <person name="Fan B."/>
            <person name="Jiang Y."/>
            <person name="Adhikari A."/>
            <person name="Zheng C.-J."/>
            <person name="Schuster L."/>
            <person name="Cowan T.M."/>
            <person name="Smanski M.J."/>
            <person name="Chevrette M.G."/>
            <person name="De Carvalho L.P.S."/>
            <person name="Shen B."/>
        </authorList>
    </citation>
    <scope>NUCLEOTIDE SEQUENCE [LARGE SCALE GENOMIC DNA]</scope>
    <source>
        <strain evidence="2 3">NPDC003040</strain>
    </source>
</reference>
<accession>A0ABW6QUL2</accession>
<gene>
    <name evidence="2" type="ORF">ACFYV7_18635</name>
</gene>
<comment type="caution">
    <text evidence="2">The sequence shown here is derived from an EMBL/GenBank/DDBJ whole genome shotgun (WGS) entry which is preliminary data.</text>
</comment>
<feature type="transmembrane region" description="Helical" evidence="1">
    <location>
        <begin position="49"/>
        <end position="73"/>
    </location>
</feature>
<evidence type="ECO:0000256" key="1">
    <source>
        <dbReference type="SAM" id="Phobius"/>
    </source>
</evidence>
<feature type="transmembrane region" description="Helical" evidence="1">
    <location>
        <begin position="7"/>
        <end position="29"/>
    </location>
</feature>
<dbReference type="EMBL" id="JBIAPI010000004">
    <property type="protein sequence ID" value="MFF3224814.1"/>
    <property type="molecule type" value="Genomic_DNA"/>
</dbReference>
<keyword evidence="3" id="KW-1185">Reference proteome</keyword>
<evidence type="ECO:0000313" key="3">
    <source>
        <dbReference type="Proteomes" id="UP001601948"/>
    </source>
</evidence>
<feature type="transmembrane region" description="Helical" evidence="1">
    <location>
        <begin position="193"/>
        <end position="213"/>
    </location>
</feature>
<keyword evidence="1" id="KW-1133">Transmembrane helix</keyword>
<dbReference type="Pfam" id="PF14329">
    <property type="entry name" value="DUF4386"/>
    <property type="match status" value="1"/>
</dbReference>
<organism evidence="2 3">
    <name type="scientific">Nocardia suismassiliense</name>
    <dbReference type="NCBI Taxonomy" id="2077092"/>
    <lineage>
        <taxon>Bacteria</taxon>
        <taxon>Bacillati</taxon>
        <taxon>Actinomycetota</taxon>
        <taxon>Actinomycetes</taxon>
        <taxon>Mycobacteriales</taxon>
        <taxon>Nocardiaceae</taxon>
        <taxon>Nocardia</taxon>
    </lineage>
</organism>
<name>A0ABW6QUL2_9NOCA</name>
<dbReference type="RefSeq" id="WP_387718934.1">
    <property type="nucleotide sequence ID" value="NZ_JBIAPI010000004.1"/>
</dbReference>
<dbReference type="Proteomes" id="UP001601948">
    <property type="component" value="Unassembled WGS sequence"/>
</dbReference>
<keyword evidence="1" id="KW-0812">Transmembrane</keyword>